<dbReference type="SMART" id="SM00342">
    <property type="entry name" value="HTH_ARAC"/>
    <property type="match status" value="1"/>
</dbReference>
<dbReference type="Gene3D" id="1.10.10.60">
    <property type="entry name" value="Homeodomain-like"/>
    <property type="match status" value="1"/>
</dbReference>
<dbReference type="PROSITE" id="PS00041">
    <property type="entry name" value="HTH_ARAC_FAMILY_1"/>
    <property type="match status" value="1"/>
</dbReference>
<dbReference type="PANTHER" id="PTHR46796">
    <property type="entry name" value="HTH-TYPE TRANSCRIPTIONAL ACTIVATOR RHAS-RELATED"/>
    <property type="match status" value="1"/>
</dbReference>
<keyword evidence="1" id="KW-0805">Transcription regulation</keyword>
<dbReference type="EMBL" id="BAAAHH010000007">
    <property type="protein sequence ID" value="GAA0947289.1"/>
    <property type="molecule type" value="Genomic_DNA"/>
</dbReference>
<accession>A0ABP4BC67</accession>
<name>A0ABP4BC67_9ACTN</name>
<dbReference type="SUPFAM" id="SSF46689">
    <property type="entry name" value="Homeodomain-like"/>
    <property type="match status" value="1"/>
</dbReference>
<keyword evidence="6" id="KW-1185">Reference proteome</keyword>
<dbReference type="InterPro" id="IPR050204">
    <property type="entry name" value="AraC_XylS_family_regulators"/>
</dbReference>
<dbReference type="Pfam" id="PF14525">
    <property type="entry name" value="AraC_binding_2"/>
    <property type="match status" value="1"/>
</dbReference>
<dbReference type="Proteomes" id="UP001500665">
    <property type="component" value="Unassembled WGS sequence"/>
</dbReference>
<dbReference type="InterPro" id="IPR035418">
    <property type="entry name" value="AraC-bd_2"/>
</dbReference>
<dbReference type="InterPro" id="IPR018062">
    <property type="entry name" value="HTH_AraC-typ_CS"/>
</dbReference>
<keyword evidence="3" id="KW-0804">Transcription</keyword>
<keyword evidence="2" id="KW-0238">DNA-binding</keyword>
<dbReference type="InterPro" id="IPR009057">
    <property type="entry name" value="Homeodomain-like_sf"/>
</dbReference>
<dbReference type="PROSITE" id="PS01124">
    <property type="entry name" value="HTH_ARAC_FAMILY_2"/>
    <property type="match status" value="1"/>
</dbReference>
<reference evidence="6" key="1">
    <citation type="journal article" date="2019" name="Int. J. Syst. Evol. Microbiol.">
        <title>The Global Catalogue of Microorganisms (GCM) 10K type strain sequencing project: providing services to taxonomists for standard genome sequencing and annotation.</title>
        <authorList>
            <consortium name="The Broad Institute Genomics Platform"/>
            <consortium name="The Broad Institute Genome Sequencing Center for Infectious Disease"/>
            <person name="Wu L."/>
            <person name="Ma J."/>
        </authorList>
    </citation>
    <scope>NUCLEOTIDE SEQUENCE [LARGE SCALE GENOMIC DNA]</scope>
    <source>
        <strain evidence="6">JCM 10696</strain>
    </source>
</reference>
<dbReference type="PANTHER" id="PTHR46796:SF6">
    <property type="entry name" value="ARAC SUBFAMILY"/>
    <property type="match status" value="1"/>
</dbReference>
<dbReference type="RefSeq" id="WP_344239635.1">
    <property type="nucleotide sequence ID" value="NZ_BAAAHH010000007.1"/>
</dbReference>
<organism evidence="5 6">
    <name type="scientific">Actinocorallia libanotica</name>
    <dbReference type="NCBI Taxonomy" id="46162"/>
    <lineage>
        <taxon>Bacteria</taxon>
        <taxon>Bacillati</taxon>
        <taxon>Actinomycetota</taxon>
        <taxon>Actinomycetes</taxon>
        <taxon>Streptosporangiales</taxon>
        <taxon>Thermomonosporaceae</taxon>
        <taxon>Actinocorallia</taxon>
    </lineage>
</organism>
<evidence type="ECO:0000259" key="4">
    <source>
        <dbReference type="PROSITE" id="PS01124"/>
    </source>
</evidence>
<evidence type="ECO:0000256" key="2">
    <source>
        <dbReference type="ARBA" id="ARBA00023125"/>
    </source>
</evidence>
<evidence type="ECO:0000256" key="3">
    <source>
        <dbReference type="ARBA" id="ARBA00023163"/>
    </source>
</evidence>
<evidence type="ECO:0000256" key="1">
    <source>
        <dbReference type="ARBA" id="ARBA00023015"/>
    </source>
</evidence>
<feature type="domain" description="HTH araC/xylS-type" evidence="4">
    <location>
        <begin position="214"/>
        <end position="315"/>
    </location>
</feature>
<evidence type="ECO:0000313" key="5">
    <source>
        <dbReference type="EMBL" id="GAA0947289.1"/>
    </source>
</evidence>
<protein>
    <submittedName>
        <fullName evidence="5">Helix-turn-helix domain-containing protein</fullName>
    </submittedName>
</protein>
<gene>
    <name evidence="5" type="ORF">GCM10009550_22620</name>
</gene>
<dbReference type="Pfam" id="PF12833">
    <property type="entry name" value="HTH_18"/>
    <property type="match status" value="1"/>
</dbReference>
<dbReference type="InterPro" id="IPR018060">
    <property type="entry name" value="HTH_AraC"/>
</dbReference>
<evidence type="ECO:0000313" key="6">
    <source>
        <dbReference type="Proteomes" id="UP001500665"/>
    </source>
</evidence>
<sequence length="325" mass="35915">MPGNFYTVESASTDGLPPRERADFWREHITAHQSDLDYRFSGPGFRGTTVHQRSAVYQLVEFRSDAVAYLRTAAHVRRAPDDGHRLLVPLSGWMAVRQHDLCARLTPGSGALVTFAEPLELKQAPDTHGLVLTIPVRQLAEPFGRSVPPARHLDLRAGLGRVVADLLRGLARERHALTGPQFDAACDRLVELLRMVPARDDRHDAPARLGEIAVLVRRYVRAHAADPDLNGTTIALDLGWSLRQIQLALQHLGTTPRDLIREERLRLARRLLQDPSHAHLPITDLAYAAGFSSPSALSTAFRHRYGTTPREARRSAALPVSGKGG</sequence>
<proteinExistence type="predicted"/>
<comment type="caution">
    <text evidence="5">The sequence shown here is derived from an EMBL/GenBank/DDBJ whole genome shotgun (WGS) entry which is preliminary data.</text>
</comment>